<dbReference type="SUPFAM" id="SSF53474">
    <property type="entry name" value="alpha/beta-Hydrolases"/>
    <property type="match status" value="1"/>
</dbReference>
<comment type="similarity">
    <text evidence="1">Belongs to the peptidase S33 family. ABHD4/ABHD5 subfamily.</text>
</comment>
<organism evidence="3 4">
    <name type="scientific">Priapulus caudatus</name>
    <name type="common">Priapulid worm</name>
    <dbReference type="NCBI Taxonomy" id="37621"/>
    <lineage>
        <taxon>Eukaryota</taxon>
        <taxon>Metazoa</taxon>
        <taxon>Ecdysozoa</taxon>
        <taxon>Scalidophora</taxon>
        <taxon>Priapulida</taxon>
        <taxon>Priapulimorpha</taxon>
        <taxon>Priapulimorphida</taxon>
        <taxon>Priapulidae</taxon>
        <taxon>Priapulus</taxon>
    </lineage>
</organism>
<dbReference type="InterPro" id="IPR000073">
    <property type="entry name" value="AB_hydrolase_1"/>
</dbReference>
<name>A0ABM1EI85_PRICU</name>
<sequence length="215" mass="24227">MRSWWTWCPTSQGALQNAEARILSFIKTKFEDTTVQISNNNKINTVCINTEMGKRHIPLVMMHGFGSGIALWVRNLDSLSKSRPLYCFDLLGFGRSSRPRLSNKAEIVEAQFVESVEEWRKAVGLNSFILLGHSLGGYLAAAYALRYPSRVKQLILADPWGFPQRPTTSDLSRRPRVPVWIRAIVFLMQPFNPLAILRAAGPWGMPAHAFVSVLV</sequence>
<dbReference type="Pfam" id="PF00561">
    <property type="entry name" value="Abhydrolase_1"/>
    <property type="match status" value="1"/>
</dbReference>
<gene>
    <name evidence="4" type="primary">LOC106812524</name>
</gene>
<dbReference type="GeneID" id="106812524"/>
<dbReference type="Proteomes" id="UP000695022">
    <property type="component" value="Unplaced"/>
</dbReference>
<evidence type="ECO:0000256" key="1">
    <source>
        <dbReference type="ARBA" id="ARBA00038097"/>
    </source>
</evidence>
<feature type="domain" description="AB hydrolase-1" evidence="2">
    <location>
        <begin position="58"/>
        <end position="163"/>
    </location>
</feature>
<dbReference type="RefSeq" id="XP_014671906.1">
    <property type="nucleotide sequence ID" value="XM_014816420.1"/>
</dbReference>
<dbReference type="PANTHER" id="PTHR42886:SF29">
    <property type="entry name" value="PUMMELIG, ISOFORM A"/>
    <property type="match status" value="1"/>
</dbReference>
<keyword evidence="3" id="KW-1185">Reference proteome</keyword>
<dbReference type="InterPro" id="IPR029058">
    <property type="entry name" value="AB_hydrolase_fold"/>
</dbReference>
<dbReference type="Gene3D" id="3.40.50.1820">
    <property type="entry name" value="alpha/beta hydrolase"/>
    <property type="match status" value="1"/>
</dbReference>
<dbReference type="PANTHER" id="PTHR42886">
    <property type="entry name" value="RE40534P-RELATED"/>
    <property type="match status" value="1"/>
</dbReference>
<dbReference type="PRINTS" id="PR00111">
    <property type="entry name" value="ABHYDROLASE"/>
</dbReference>
<evidence type="ECO:0000313" key="3">
    <source>
        <dbReference type="Proteomes" id="UP000695022"/>
    </source>
</evidence>
<reference evidence="4" key="1">
    <citation type="submission" date="2025-08" db="UniProtKB">
        <authorList>
            <consortium name="RefSeq"/>
        </authorList>
    </citation>
    <scope>IDENTIFICATION</scope>
</reference>
<evidence type="ECO:0000259" key="2">
    <source>
        <dbReference type="Pfam" id="PF00561"/>
    </source>
</evidence>
<protein>
    <submittedName>
        <fullName evidence="4">1-acylglycerol-3-phosphate O-acyltransferase ABHD5-like</fullName>
    </submittedName>
</protein>
<accession>A0ABM1EI85</accession>
<proteinExistence type="inferred from homology"/>
<evidence type="ECO:0000313" key="4">
    <source>
        <dbReference type="RefSeq" id="XP_014671906.1"/>
    </source>
</evidence>